<feature type="repeat" description="TPR" evidence="1">
    <location>
        <begin position="131"/>
        <end position="164"/>
    </location>
</feature>
<dbReference type="InterPro" id="IPR019734">
    <property type="entry name" value="TPR_rpt"/>
</dbReference>
<dbReference type="Pfam" id="PF13432">
    <property type="entry name" value="TPR_16"/>
    <property type="match status" value="1"/>
</dbReference>
<protein>
    <submittedName>
        <fullName evidence="3">Tetratricopeptide (TPR) repeat protein</fullName>
    </submittedName>
</protein>
<reference evidence="3 4" key="1">
    <citation type="submission" date="2020-03" db="EMBL/GenBank/DDBJ databases">
        <title>Genomic Encyclopedia of Type Strains, Phase IV (KMG-IV): sequencing the most valuable type-strain genomes for metagenomic binning, comparative biology and taxonomic classification.</title>
        <authorList>
            <person name="Goeker M."/>
        </authorList>
    </citation>
    <scope>NUCLEOTIDE SEQUENCE [LARGE SCALE GENOMIC DNA]</scope>
    <source>
        <strain evidence="3 4">DSM 24233</strain>
    </source>
</reference>
<dbReference type="EMBL" id="JAATJA010000002">
    <property type="protein sequence ID" value="NJB68797.1"/>
    <property type="molecule type" value="Genomic_DNA"/>
</dbReference>
<organism evidence="3 4">
    <name type="scientific">Desulfobaculum xiamenense</name>
    <dbReference type="NCBI Taxonomy" id="995050"/>
    <lineage>
        <taxon>Bacteria</taxon>
        <taxon>Pseudomonadati</taxon>
        <taxon>Thermodesulfobacteriota</taxon>
        <taxon>Desulfovibrionia</taxon>
        <taxon>Desulfovibrionales</taxon>
        <taxon>Desulfovibrionaceae</taxon>
        <taxon>Desulfobaculum</taxon>
    </lineage>
</organism>
<dbReference type="InterPro" id="IPR011990">
    <property type="entry name" value="TPR-like_helical_dom_sf"/>
</dbReference>
<name>A0A846QNN1_9BACT</name>
<feature type="repeat" description="TPR" evidence="1">
    <location>
        <begin position="203"/>
        <end position="236"/>
    </location>
</feature>
<dbReference type="Pfam" id="PF13424">
    <property type="entry name" value="TPR_12"/>
    <property type="match status" value="1"/>
</dbReference>
<accession>A0A846QNN1</accession>
<sequence>MPSPDSSPRAPIKGVFSTMEVKKTGSGATTQRTKVKQYWLVNEIEGGKAEVQPINENLIPIGKKRVVSLDDVLERFQPEPDFFVHKSFAPQPPEGEIATDEGAAPGAPPRQPETIEGFEISGSPEEMERSARASFGIGLTYLKRGNLQRAEDVFERLADMQADFQPEHKHMFNDFGVSLRRQNLFDTALKHYMRALELAHDDENLLHNIARAHYEKRDIKSAIKYLEMSLAINPDHEMSRKFLAWIKRKHRDAAGPVVLDF</sequence>
<evidence type="ECO:0000313" key="3">
    <source>
        <dbReference type="EMBL" id="NJB68797.1"/>
    </source>
</evidence>
<feature type="region of interest" description="Disordered" evidence="2">
    <location>
        <begin position="86"/>
        <end position="125"/>
    </location>
</feature>
<dbReference type="SUPFAM" id="SSF48452">
    <property type="entry name" value="TPR-like"/>
    <property type="match status" value="1"/>
</dbReference>
<dbReference type="AlphaFoldDB" id="A0A846QNN1"/>
<keyword evidence="1" id="KW-0802">TPR repeat</keyword>
<gene>
    <name evidence="3" type="ORF">GGQ74_002470</name>
</gene>
<proteinExistence type="predicted"/>
<dbReference type="Proteomes" id="UP000580856">
    <property type="component" value="Unassembled WGS sequence"/>
</dbReference>
<dbReference type="Gene3D" id="1.25.40.10">
    <property type="entry name" value="Tetratricopeptide repeat domain"/>
    <property type="match status" value="1"/>
</dbReference>
<keyword evidence="4" id="KW-1185">Reference proteome</keyword>
<evidence type="ECO:0000256" key="2">
    <source>
        <dbReference type="SAM" id="MobiDB-lite"/>
    </source>
</evidence>
<dbReference type="SMART" id="SM00028">
    <property type="entry name" value="TPR"/>
    <property type="match status" value="3"/>
</dbReference>
<comment type="caution">
    <text evidence="3">The sequence shown here is derived from an EMBL/GenBank/DDBJ whole genome shotgun (WGS) entry which is preliminary data.</text>
</comment>
<evidence type="ECO:0000256" key="1">
    <source>
        <dbReference type="PROSITE-ProRule" id="PRU00339"/>
    </source>
</evidence>
<dbReference type="PROSITE" id="PS50005">
    <property type="entry name" value="TPR"/>
    <property type="match status" value="2"/>
</dbReference>
<dbReference type="RefSeq" id="WP_167941835.1">
    <property type="nucleotide sequence ID" value="NZ_JAATJA010000002.1"/>
</dbReference>
<evidence type="ECO:0000313" key="4">
    <source>
        <dbReference type="Proteomes" id="UP000580856"/>
    </source>
</evidence>